<dbReference type="NCBIfam" id="TIGR03898">
    <property type="entry name" value="lanti_MRSA_kill"/>
    <property type="match status" value="1"/>
</dbReference>
<evidence type="ECO:0008006" key="4">
    <source>
        <dbReference type="Google" id="ProtNLM"/>
    </source>
</evidence>
<feature type="region of interest" description="Disordered" evidence="1">
    <location>
        <begin position="33"/>
        <end position="96"/>
    </location>
</feature>
<accession>E3FX12</accession>
<evidence type="ECO:0000313" key="2">
    <source>
        <dbReference type="EMBL" id="ADO71063.1"/>
    </source>
</evidence>
<evidence type="ECO:0000313" key="3">
    <source>
        <dbReference type="Proteomes" id="UP000001351"/>
    </source>
</evidence>
<dbReference type="eggNOG" id="ENOG50316WM">
    <property type="taxonomic scope" value="Bacteria"/>
</dbReference>
<organism evidence="2 3">
    <name type="scientific">Stigmatella aurantiaca (strain DW4/3-1)</name>
    <dbReference type="NCBI Taxonomy" id="378806"/>
    <lineage>
        <taxon>Bacteria</taxon>
        <taxon>Pseudomonadati</taxon>
        <taxon>Myxococcota</taxon>
        <taxon>Myxococcia</taxon>
        <taxon>Myxococcales</taxon>
        <taxon>Cystobacterineae</taxon>
        <taxon>Archangiaceae</taxon>
        <taxon>Stigmatella</taxon>
    </lineage>
</organism>
<dbReference type="STRING" id="378806.STAUR_3271"/>
<name>E3FX12_STIAD</name>
<keyword evidence="3" id="KW-1185">Reference proteome</keyword>
<feature type="compositionally biased region" description="Low complexity" evidence="1">
    <location>
        <begin position="81"/>
        <end position="92"/>
    </location>
</feature>
<evidence type="ECO:0000256" key="1">
    <source>
        <dbReference type="SAM" id="MobiDB-lite"/>
    </source>
</evidence>
<dbReference type="GO" id="GO:0042742">
    <property type="term" value="P:defense response to bacterium"/>
    <property type="evidence" value="ECO:0007669"/>
    <property type="project" value="InterPro"/>
</dbReference>
<dbReference type="AlphaFoldDB" id="E3FX12"/>
<dbReference type="KEGG" id="sur:STAUR_3271"/>
<proteinExistence type="predicted"/>
<dbReference type="InterPro" id="IPR027635">
    <property type="entry name" value="Lantibiotic2_lead_pep_dom"/>
</dbReference>
<gene>
    <name evidence="2" type="ordered locus">STAUR_3271</name>
</gene>
<dbReference type="EMBL" id="CP002271">
    <property type="protein sequence ID" value="ADO71063.1"/>
    <property type="molecule type" value="Genomic_DNA"/>
</dbReference>
<dbReference type="Proteomes" id="UP000001351">
    <property type="component" value="Chromosome"/>
</dbReference>
<protein>
    <recommendedName>
        <fullName evidence="4">Mersacidin/lichenicidin family type 2 lantibiotic</fullName>
    </recommendedName>
</protein>
<reference evidence="2 3" key="1">
    <citation type="journal article" date="2011" name="Mol. Biol. Evol.">
        <title>Comparative genomic analysis of fruiting body formation in Myxococcales.</title>
        <authorList>
            <person name="Huntley S."/>
            <person name="Hamann N."/>
            <person name="Wegener-Feldbrugge S."/>
            <person name="Treuner-Lange A."/>
            <person name="Kube M."/>
            <person name="Reinhardt R."/>
            <person name="Klages S."/>
            <person name="Muller R."/>
            <person name="Ronning C.M."/>
            <person name="Nierman W.C."/>
            <person name="Sogaard-Andersen L."/>
        </authorList>
    </citation>
    <scope>NUCLEOTIDE SEQUENCE [LARGE SCALE GENOMIC DNA]</scope>
    <source>
        <strain evidence="2 3">DW4/3-1</strain>
    </source>
</reference>
<sequence>MALVTGDGKGMRVLAGGQGSRLAAAPLSRFCSGALSSHEAPPPLADRGTPGENTMNPKNIIRAWKDPAFRASLSPEERAALPESPSGQPLSELSEEELLGITGGQVSKGEIGPSTGCTGPVRPTCGIVICPITRDMAI</sequence>
<dbReference type="HOGENOM" id="CLU_1854000_0_0_7"/>